<feature type="transmembrane region" description="Helical" evidence="1">
    <location>
        <begin position="130"/>
        <end position="152"/>
    </location>
</feature>
<evidence type="ECO:0000256" key="1">
    <source>
        <dbReference type="SAM" id="Phobius"/>
    </source>
</evidence>
<evidence type="ECO:0000313" key="2">
    <source>
        <dbReference type="EMBL" id="OLQ13986.1"/>
    </source>
</evidence>
<keyword evidence="3" id="KW-1185">Reference proteome</keyword>
<proteinExistence type="predicted"/>
<gene>
    <name evidence="2" type="ORF">AK812_SmicGene1982</name>
</gene>
<keyword evidence="1" id="KW-0812">Transmembrane</keyword>
<protein>
    <submittedName>
        <fullName evidence="2">Uncharacterized protein</fullName>
    </submittedName>
</protein>
<keyword evidence="1" id="KW-1133">Transmembrane helix</keyword>
<reference evidence="2 3" key="1">
    <citation type="submission" date="2016-02" db="EMBL/GenBank/DDBJ databases">
        <title>Genome analysis of coral dinoflagellate symbionts highlights evolutionary adaptations to a symbiotic lifestyle.</title>
        <authorList>
            <person name="Aranda M."/>
            <person name="Li Y."/>
            <person name="Liew Y.J."/>
            <person name="Baumgarten S."/>
            <person name="Simakov O."/>
            <person name="Wilson M."/>
            <person name="Piel J."/>
            <person name="Ashoor H."/>
            <person name="Bougouffa S."/>
            <person name="Bajic V.B."/>
            <person name="Ryu T."/>
            <person name="Ravasi T."/>
            <person name="Bayer T."/>
            <person name="Micklem G."/>
            <person name="Kim H."/>
            <person name="Bhak J."/>
            <person name="Lajeunesse T.C."/>
            <person name="Voolstra C.R."/>
        </authorList>
    </citation>
    <scope>NUCLEOTIDE SEQUENCE [LARGE SCALE GENOMIC DNA]</scope>
    <source>
        <strain evidence="2 3">CCMP2467</strain>
    </source>
</reference>
<keyword evidence="1" id="KW-0472">Membrane</keyword>
<evidence type="ECO:0000313" key="3">
    <source>
        <dbReference type="Proteomes" id="UP000186817"/>
    </source>
</evidence>
<feature type="transmembrane region" description="Helical" evidence="1">
    <location>
        <begin position="63"/>
        <end position="96"/>
    </location>
</feature>
<dbReference type="AlphaFoldDB" id="A0A1Q9F2R7"/>
<name>A0A1Q9F2R7_SYMMI</name>
<dbReference type="EMBL" id="LSRX01000021">
    <property type="protein sequence ID" value="OLQ13986.1"/>
    <property type="molecule type" value="Genomic_DNA"/>
</dbReference>
<organism evidence="2 3">
    <name type="scientific">Symbiodinium microadriaticum</name>
    <name type="common">Dinoflagellate</name>
    <name type="synonym">Zooxanthella microadriatica</name>
    <dbReference type="NCBI Taxonomy" id="2951"/>
    <lineage>
        <taxon>Eukaryota</taxon>
        <taxon>Sar</taxon>
        <taxon>Alveolata</taxon>
        <taxon>Dinophyceae</taxon>
        <taxon>Suessiales</taxon>
        <taxon>Symbiodiniaceae</taxon>
        <taxon>Symbiodinium</taxon>
    </lineage>
</organism>
<sequence>MRHRGLVPVTSAFKKSGWVGSAAQRNRHGLVWVTGSPLEHTAVAAPVALRSEFGRDSQAEDPMAILIIIIIIVIIFFIIIIIVIITAIIVIIIIIIIIIIPIVVIVTLILSLGLTLILIIIITINNNINIIAITIITIIITITTPSPSSVLVQCLEKRWVWRDGLGELGGTGDPMVLRCGPFAGLNLFP</sequence>
<comment type="caution">
    <text evidence="2">The sequence shown here is derived from an EMBL/GenBank/DDBJ whole genome shotgun (WGS) entry which is preliminary data.</text>
</comment>
<dbReference type="Proteomes" id="UP000186817">
    <property type="component" value="Unassembled WGS sequence"/>
</dbReference>
<feature type="transmembrane region" description="Helical" evidence="1">
    <location>
        <begin position="103"/>
        <end position="124"/>
    </location>
</feature>
<accession>A0A1Q9F2R7</accession>